<dbReference type="EMBL" id="CATQJL010000223">
    <property type="protein sequence ID" value="CAJ0600119.1"/>
    <property type="molecule type" value="Genomic_DNA"/>
</dbReference>
<reference evidence="1" key="1">
    <citation type="submission" date="2023-07" db="EMBL/GenBank/DDBJ databases">
        <authorList>
            <consortium name="CYATHOMIX"/>
        </authorList>
    </citation>
    <scope>NUCLEOTIDE SEQUENCE</scope>
    <source>
        <strain evidence="1">N/A</strain>
    </source>
</reference>
<evidence type="ECO:0000313" key="1">
    <source>
        <dbReference type="EMBL" id="CAJ0600119.1"/>
    </source>
</evidence>
<dbReference type="SUPFAM" id="SSF53335">
    <property type="entry name" value="S-adenosyl-L-methionine-dependent methyltransferases"/>
    <property type="match status" value="1"/>
</dbReference>
<organism evidence="1 2">
    <name type="scientific">Cylicocyclus nassatus</name>
    <name type="common">Nematode worm</name>
    <dbReference type="NCBI Taxonomy" id="53992"/>
    <lineage>
        <taxon>Eukaryota</taxon>
        <taxon>Metazoa</taxon>
        <taxon>Ecdysozoa</taxon>
        <taxon>Nematoda</taxon>
        <taxon>Chromadorea</taxon>
        <taxon>Rhabditida</taxon>
        <taxon>Rhabditina</taxon>
        <taxon>Rhabditomorpha</taxon>
        <taxon>Strongyloidea</taxon>
        <taxon>Strongylidae</taxon>
        <taxon>Cylicocyclus</taxon>
    </lineage>
</organism>
<dbReference type="CDD" id="cd02440">
    <property type="entry name" value="AdoMet_MTases"/>
    <property type="match status" value="1"/>
</dbReference>
<protein>
    <submittedName>
        <fullName evidence="1">Uncharacterized protein</fullName>
    </submittedName>
</protein>
<dbReference type="Pfam" id="PF10294">
    <property type="entry name" value="Methyltransf_16"/>
    <property type="match status" value="1"/>
</dbReference>
<dbReference type="PANTHER" id="PTHR14614">
    <property type="entry name" value="HEPATOCELLULAR CARCINOMA-ASSOCIATED ANTIGEN"/>
    <property type="match status" value="1"/>
</dbReference>
<accession>A0AA36GXX0</accession>
<gene>
    <name evidence="1" type="ORF">CYNAS_LOCUS12102</name>
</gene>
<comment type="caution">
    <text evidence="1">The sequence shown here is derived from an EMBL/GenBank/DDBJ whole genome shotgun (WGS) entry which is preliminary data.</text>
</comment>
<dbReference type="PANTHER" id="PTHR14614:SF132">
    <property type="entry name" value="PROTEIN-LYSINE METHYLTRANSFERASE C42C1.13"/>
    <property type="match status" value="1"/>
</dbReference>
<dbReference type="InterPro" id="IPR029063">
    <property type="entry name" value="SAM-dependent_MTases_sf"/>
</dbReference>
<sequence>MLYVSECGQISRYVMQVYTLTFLISTILTMASSTTDAQALVVYDDNQAPLKRFAEKEKVVKIGSHIIRLQQNWNENGVAGVLWDSATVLSEYLLRNDIVRDRRVLELGAGLGLPSIVAAKLFAFHVTATDQPSALSLLHQNLEANLDQKQMSTVAVAPLDWTNPPKDKLPCDVVLGADLVYDKSVFGALKNVITWLVEGNTIMLMATKIRYPKDREFYETLKDEFSVEQVHYDEATDVILYSIKRKREEL</sequence>
<dbReference type="Proteomes" id="UP001176961">
    <property type="component" value="Unassembled WGS sequence"/>
</dbReference>
<dbReference type="InterPro" id="IPR019410">
    <property type="entry name" value="Methyltransf_16"/>
</dbReference>
<keyword evidence="2" id="KW-1185">Reference proteome</keyword>
<evidence type="ECO:0000313" key="2">
    <source>
        <dbReference type="Proteomes" id="UP001176961"/>
    </source>
</evidence>
<proteinExistence type="predicted"/>
<dbReference type="Gene3D" id="3.40.50.150">
    <property type="entry name" value="Vaccinia Virus protein VP39"/>
    <property type="match status" value="1"/>
</dbReference>
<name>A0AA36GXX0_CYLNA</name>
<dbReference type="AlphaFoldDB" id="A0AA36GXX0"/>